<dbReference type="AlphaFoldDB" id="A0A0M5X0K6"/>
<name>A0A0M5X0K6_ECOLX</name>
<accession>A0A0M5X0K6</accession>
<sequence length="41" mass="4833">MNSAHGHSHRSLRRHQKFEDVTQRTVIRFAGGRNAYLYFTS</sequence>
<dbReference type="EMBL" id="HG530658">
    <property type="protein sequence ID" value="CDI45258.1"/>
    <property type="molecule type" value="Genomic_DNA"/>
</dbReference>
<evidence type="ECO:0000313" key="1">
    <source>
        <dbReference type="EMBL" id="CDI45258.1"/>
    </source>
</evidence>
<reference evidence="1" key="1">
    <citation type="submission" date="2013-08" db="EMBL/GenBank/DDBJ databases">
        <title>Complete genome of IncHI2 plasmid pRH-R178.</title>
        <authorList>
            <person name="Falgenhauer L."/>
            <person name="Guerra B."/>
            <person name="Imirzalioglu C."/>
            <person name="Chakraborty T."/>
        </authorList>
    </citation>
    <scope>NUCLEOTIDE SEQUENCE [LARGE SCALE GENOMIC DNA]</scope>
    <source>
        <strain evidence="1">R178</strain>
    </source>
</reference>
<protein>
    <submittedName>
        <fullName evidence="1">Uncharacterized protein</fullName>
    </submittedName>
</protein>
<proteinExistence type="predicted"/>
<organism evidence="1">
    <name type="scientific">Escherichia coli R178</name>
    <dbReference type="NCBI Taxonomy" id="1408252"/>
    <lineage>
        <taxon>Bacteria</taxon>
        <taxon>Pseudomonadati</taxon>
        <taxon>Pseudomonadota</taxon>
        <taxon>Gammaproteobacteria</taxon>
        <taxon>Enterobacterales</taxon>
        <taxon>Enterobacteriaceae</taxon>
        <taxon>Escherichia</taxon>
    </lineage>
</organism>